<dbReference type="InterPro" id="IPR050558">
    <property type="entry name" value="PTS_Sugar-Specific_Components"/>
</dbReference>
<evidence type="ECO:0000256" key="10">
    <source>
        <dbReference type="ARBA" id="ARBA00023136"/>
    </source>
</evidence>
<dbReference type="InterPro" id="IPR001996">
    <property type="entry name" value="PTS_IIB_1"/>
</dbReference>
<protein>
    <submittedName>
        <fullName evidence="16">PTS beta-glucoside transporter subunit EIIBCA</fullName>
    </submittedName>
</protein>
<dbReference type="KEGG" id="gap:GAPWK_1731"/>
<keyword evidence="4" id="KW-0762">Sugar transport</keyword>
<comment type="subcellular location">
    <subcellularLocation>
        <location evidence="1">Cell membrane</location>
        <topology evidence="1">Multi-pass membrane protein</topology>
    </subcellularLocation>
</comment>
<keyword evidence="7 12" id="KW-0812">Transmembrane</keyword>
<dbReference type="GO" id="GO:0005886">
    <property type="term" value="C:plasma membrane"/>
    <property type="evidence" value="ECO:0007669"/>
    <property type="project" value="UniProtKB-SubCell"/>
</dbReference>
<dbReference type="Gene3D" id="2.70.70.10">
    <property type="entry name" value="Glucose Permease (Domain IIA)"/>
    <property type="match status" value="1"/>
</dbReference>
<dbReference type="CDD" id="cd00212">
    <property type="entry name" value="PTS_IIB_glc"/>
    <property type="match status" value="1"/>
</dbReference>
<dbReference type="FunFam" id="2.70.70.10:FF:000001">
    <property type="entry name" value="PTS system glucose-specific IIA component"/>
    <property type="match status" value="1"/>
</dbReference>
<evidence type="ECO:0000256" key="7">
    <source>
        <dbReference type="ARBA" id="ARBA00022692"/>
    </source>
</evidence>
<evidence type="ECO:0000256" key="3">
    <source>
        <dbReference type="ARBA" id="ARBA00022475"/>
    </source>
</evidence>
<dbReference type="GO" id="GO:0015771">
    <property type="term" value="P:trehalose transport"/>
    <property type="evidence" value="ECO:0007669"/>
    <property type="project" value="TreeGrafter"/>
</dbReference>
<dbReference type="GO" id="GO:0008982">
    <property type="term" value="F:protein-N(PI)-phosphohistidine-sugar phosphotransferase activity"/>
    <property type="evidence" value="ECO:0007669"/>
    <property type="project" value="InterPro"/>
</dbReference>
<evidence type="ECO:0000313" key="17">
    <source>
        <dbReference type="EMBL" id="OTQ08856.1"/>
    </source>
</evidence>
<comment type="caution">
    <text evidence="16">The sequence shown here is derived from an EMBL/GenBank/DDBJ whole genome shotgun (WGS) entry which is preliminary data.</text>
</comment>
<feature type="transmembrane region" description="Helical" evidence="12">
    <location>
        <begin position="384"/>
        <end position="406"/>
    </location>
</feature>
<keyword evidence="5" id="KW-0808">Transferase</keyword>
<dbReference type="Pfam" id="PF00358">
    <property type="entry name" value="PTS_EIIA_1"/>
    <property type="match status" value="1"/>
</dbReference>
<evidence type="ECO:0000313" key="19">
    <source>
        <dbReference type="Proteomes" id="UP000194977"/>
    </source>
</evidence>
<sequence>MSSKIRDYNKLAVDILNELGGENNIVTVARCTTRLRIVTQKTPDQAKEAIAKMPGVITVVEKGGQIQIVIGTNVEKVYNAFIQLINTDNKIAKNAQSGILNRVIATMSAVFAPFVYVLAASGILQGILILIKLAFPEFEATGTCQVFNFISWAPFAFLPIFIAITASQHFRCNIYIAVACCAALLSPTWAELAAMIKAGQEINLFGLALSETTYTSTVLPPLFLVWLLSYLERFLEPRLHSIIKPLVMPLICLVIMVPLTLVAIGPITAGAAHYIASGYNWIVNLAPSIAGGMIGAVWQVFVIFGVHWGITPVIIENINQYGQDSFQAYQTIAVIGQVGAALGFYIKTRSKDMKGVSLSAFVTGLFGITEPAIYGVNLRFKRPFIYGCICGALGGIAAGFFTPYYYTYAALPGPLTIVNAISADHPGSFIGVLIGSAIALFGPVILIQIFGTNETQQSNATTENEASNIENDTPKIVIGEIDVTSPMIGKALPLSEVPDPAFSQKLMGEGIAIEPTDNNVYAPYDGEVTAVFEASKHAIGLVLDNGVELLIHVGIDTVNLTNNEFQYHVKLNQKVKKGDRLISFDPQAIKQAGYPLITPIIIVNTDQYQVITLTEKTEVNLDDNIFEIKQ</sequence>
<dbReference type="GO" id="GO:0090589">
    <property type="term" value="F:protein-phosphocysteine-trehalose phosphotransferase system transporter activity"/>
    <property type="evidence" value="ECO:0007669"/>
    <property type="project" value="TreeGrafter"/>
</dbReference>
<dbReference type="PROSITE" id="PS51098">
    <property type="entry name" value="PTS_EIIB_TYPE_1"/>
    <property type="match status" value="1"/>
</dbReference>
<dbReference type="SUPFAM" id="SSF55604">
    <property type="entry name" value="Glucose permease domain IIB"/>
    <property type="match status" value="1"/>
</dbReference>
<evidence type="ECO:0000256" key="11">
    <source>
        <dbReference type="PROSITE-ProRule" id="PRU00421"/>
    </source>
</evidence>
<feature type="transmembrane region" description="Helical" evidence="12">
    <location>
        <begin position="426"/>
        <end position="450"/>
    </location>
</feature>
<feature type="domain" description="PTS EIIA type-1" evidence="13">
    <location>
        <begin position="499"/>
        <end position="604"/>
    </location>
</feature>
<dbReference type="InterPro" id="IPR011055">
    <property type="entry name" value="Dup_hybrid_motif"/>
</dbReference>
<dbReference type="Proteomes" id="UP000194800">
    <property type="component" value="Unassembled WGS sequence"/>
</dbReference>
<evidence type="ECO:0000259" key="14">
    <source>
        <dbReference type="PROSITE" id="PS51098"/>
    </source>
</evidence>
<keyword evidence="2" id="KW-0813">Transport</keyword>
<dbReference type="AlphaFoldDB" id="X2GYV2"/>
<feature type="transmembrane region" description="Helical" evidence="12">
    <location>
        <begin position="216"/>
        <end position="235"/>
    </location>
</feature>
<evidence type="ECO:0000259" key="15">
    <source>
        <dbReference type="PROSITE" id="PS51103"/>
    </source>
</evidence>
<dbReference type="eggNOG" id="COG1264">
    <property type="taxonomic scope" value="Bacteria"/>
</dbReference>
<dbReference type="OrthoDB" id="92465at2"/>
<feature type="transmembrane region" description="Helical" evidence="12">
    <location>
        <begin position="296"/>
        <end position="315"/>
    </location>
</feature>
<evidence type="ECO:0000256" key="6">
    <source>
        <dbReference type="ARBA" id="ARBA00022683"/>
    </source>
</evidence>
<feature type="transmembrane region" description="Helical" evidence="12">
    <location>
        <begin position="174"/>
        <end position="196"/>
    </location>
</feature>
<dbReference type="InterPro" id="IPR003352">
    <property type="entry name" value="PTS_EIIC"/>
</dbReference>
<evidence type="ECO:0000256" key="4">
    <source>
        <dbReference type="ARBA" id="ARBA00022597"/>
    </source>
</evidence>
<dbReference type="GO" id="GO:0009401">
    <property type="term" value="P:phosphoenolpyruvate-dependent sugar phosphotransferase system"/>
    <property type="evidence" value="ECO:0007669"/>
    <property type="project" value="UniProtKB-KW"/>
</dbReference>
<dbReference type="InterPro" id="IPR001127">
    <property type="entry name" value="PTS_EIIA_1_perm"/>
</dbReference>
<dbReference type="GO" id="GO:0016301">
    <property type="term" value="F:kinase activity"/>
    <property type="evidence" value="ECO:0007669"/>
    <property type="project" value="UniProtKB-KW"/>
</dbReference>
<keyword evidence="18" id="KW-1185">Reference proteome</keyword>
<dbReference type="EMBL" id="NARP01000003">
    <property type="protein sequence ID" value="OTQ01346.1"/>
    <property type="molecule type" value="Genomic_DNA"/>
</dbReference>
<dbReference type="PANTHER" id="PTHR30175">
    <property type="entry name" value="PHOSPHOTRANSFERASE SYSTEM TRANSPORT PROTEIN"/>
    <property type="match status" value="1"/>
</dbReference>
<dbReference type="NCBIfam" id="TIGR00830">
    <property type="entry name" value="PTBA"/>
    <property type="match status" value="1"/>
</dbReference>
<feature type="transmembrane region" description="Helical" evidence="12">
    <location>
        <begin position="147"/>
        <end position="167"/>
    </location>
</feature>
<dbReference type="Gene3D" id="3.30.1360.60">
    <property type="entry name" value="Glucose permease domain IIB"/>
    <property type="match status" value="1"/>
</dbReference>
<feature type="domain" description="PTS EIIB type-1" evidence="14">
    <location>
        <begin position="9"/>
        <end position="91"/>
    </location>
</feature>
<feature type="active site" description="Phosphocysteine intermediate; for EIIB activity" evidence="11">
    <location>
        <position position="31"/>
    </location>
</feature>
<accession>X2GYV2</accession>
<reference evidence="18 19" key="1">
    <citation type="submission" date="2017-03" db="EMBL/GenBank/DDBJ databases">
        <title>Comparative genomics of honeybee gut symbionts reveal geographically distinct and subgroup specific antibiotic resistance.</title>
        <authorList>
            <person name="Ludvigsen J."/>
            <person name="Porcellato D."/>
            <person name="Labee-Lund T.M."/>
            <person name="Amdam G.V."/>
            <person name="Rudi K."/>
        </authorList>
    </citation>
    <scope>NUCLEOTIDE SEQUENCE [LARGE SCALE GENOMIC DNA]</scope>
    <source>
        <strain evidence="16 19">A-7-12</strain>
        <strain evidence="17 18">A-9-12</strain>
    </source>
</reference>
<dbReference type="GeneID" id="29849481"/>
<keyword evidence="6" id="KW-0598">Phosphotransferase system</keyword>
<organism evidence="16 19">
    <name type="scientific">Gilliamella apicola</name>
    <dbReference type="NCBI Taxonomy" id="1196095"/>
    <lineage>
        <taxon>Bacteria</taxon>
        <taxon>Pseudomonadati</taxon>
        <taxon>Pseudomonadota</taxon>
        <taxon>Gammaproteobacteria</taxon>
        <taxon>Orbales</taxon>
        <taxon>Orbaceae</taxon>
        <taxon>Gilliamella</taxon>
    </lineage>
</organism>
<evidence type="ECO:0000256" key="5">
    <source>
        <dbReference type="ARBA" id="ARBA00022679"/>
    </source>
</evidence>
<feature type="transmembrane region" description="Helical" evidence="12">
    <location>
        <begin position="327"/>
        <end position="346"/>
    </location>
</feature>
<dbReference type="InterPro" id="IPR018113">
    <property type="entry name" value="PTrfase_EIIB_Cys"/>
</dbReference>
<feature type="transmembrane region" description="Helical" evidence="12">
    <location>
        <begin position="110"/>
        <end position="135"/>
    </location>
</feature>
<evidence type="ECO:0000256" key="8">
    <source>
        <dbReference type="ARBA" id="ARBA00022777"/>
    </source>
</evidence>
<dbReference type="PANTHER" id="PTHR30175:SF1">
    <property type="entry name" value="PTS SYSTEM ARBUTIN-, CELLOBIOSE-, AND SALICIN-SPECIFIC EIIBC COMPONENT-RELATED"/>
    <property type="match status" value="1"/>
</dbReference>
<dbReference type="PROSITE" id="PS51093">
    <property type="entry name" value="PTS_EIIA_TYPE_1"/>
    <property type="match status" value="1"/>
</dbReference>
<dbReference type="PROSITE" id="PS51103">
    <property type="entry name" value="PTS_EIIC_TYPE_1"/>
    <property type="match status" value="1"/>
</dbReference>
<evidence type="ECO:0000313" key="18">
    <source>
        <dbReference type="Proteomes" id="UP000194800"/>
    </source>
</evidence>
<evidence type="ECO:0000256" key="1">
    <source>
        <dbReference type="ARBA" id="ARBA00004651"/>
    </source>
</evidence>
<dbReference type="InterPro" id="IPR013013">
    <property type="entry name" value="PTS_EIIC_1"/>
</dbReference>
<evidence type="ECO:0000259" key="13">
    <source>
        <dbReference type="PROSITE" id="PS51093"/>
    </source>
</evidence>
<feature type="transmembrane region" description="Helical" evidence="12">
    <location>
        <begin position="247"/>
        <end position="276"/>
    </location>
</feature>
<dbReference type="Proteomes" id="UP000194977">
    <property type="component" value="Unassembled WGS sequence"/>
</dbReference>
<dbReference type="InterPro" id="IPR036878">
    <property type="entry name" value="Glu_permease_IIB"/>
</dbReference>
<dbReference type="PROSITE" id="PS00371">
    <property type="entry name" value="PTS_EIIA_TYPE_1_HIS"/>
    <property type="match status" value="1"/>
</dbReference>
<feature type="domain" description="PTS EIIC type-1" evidence="15">
    <location>
        <begin position="105"/>
        <end position="466"/>
    </location>
</feature>
<feature type="transmembrane region" description="Helical" evidence="12">
    <location>
        <begin position="358"/>
        <end position="377"/>
    </location>
</feature>
<evidence type="ECO:0000256" key="2">
    <source>
        <dbReference type="ARBA" id="ARBA00022448"/>
    </source>
</evidence>
<dbReference type="eggNOG" id="COG2190">
    <property type="taxonomic scope" value="Bacteria"/>
</dbReference>
<keyword evidence="10 12" id="KW-0472">Membrane</keyword>
<evidence type="ECO:0000256" key="12">
    <source>
        <dbReference type="SAM" id="Phobius"/>
    </source>
</evidence>
<dbReference type="eggNOG" id="COG1263">
    <property type="taxonomic scope" value="Bacteria"/>
</dbReference>
<dbReference type="EMBL" id="NART01000063">
    <property type="protein sequence ID" value="OTQ08856.1"/>
    <property type="molecule type" value="Genomic_DNA"/>
</dbReference>
<proteinExistence type="predicted"/>
<gene>
    <name evidence="17" type="ORF">B6C91_10970</name>
    <name evidence="16" type="ORF">B6D08_01595</name>
</gene>
<dbReference type="Pfam" id="PF02378">
    <property type="entry name" value="PTS_EIIC"/>
    <property type="match status" value="1"/>
</dbReference>
<keyword evidence="8" id="KW-0418">Kinase</keyword>
<name>X2GYV2_9GAMM</name>
<dbReference type="RefSeq" id="WP_025315836.1">
    <property type="nucleotide sequence ID" value="NZ_CP007445.1"/>
</dbReference>
<dbReference type="HOGENOM" id="CLU_012312_2_4_6"/>
<evidence type="ECO:0000256" key="9">
    <source>
        <dbReference type="ARBA" id="ARBA00022989"/>
    </source>
</evidence>
<keyword evidence="3" id="KW-1003">Cell membrane</keyword>
<dbReference type="SUPFAM" id="SSF51261">
    <property type="entry name" value="Duplicated hybrid motif"/>
    <property type="match status" value="1"/>
</dbReference>
<keyword evidence="9 12" id="KW-1133">Transmembrane helix</keyword>
<dbReference type="Pfam" id="PF00367">
    <property type="entry name" value="PTS_EIIB"/>
    <property type="match status" value="1"/>
</dbReference>
<evidence type="ECO:0000313" key="16">
    <source>
        <dbReference type="EMBL" id="OTQ01346.1"/>
    </source>
</evidence>